<dbReference type="GO" id="GO:0008234">
    <property type="term" value="F:cysteine-type peptidase activity"/>
    <property type="evidence" value="ECO:0007669"/>
    <property type="project" value="InterPro"/>
</dbReference>
<dbReference type="Gene3D" id="3.40.395.10">
    <property type="entry name" value="Adenoviral Proteinase, Chain A"/>
    <property type="match status" value="1"/>
</dbReference>
<keyword evidence="3" id="KW-0378">Hydrolase</keyword>
<name>A0A835D6R3_TETSI</name>
<evidence type="ECO:0000256" key="1">
    <source>
        <dbReference type="ARBA" id="ARBA00005234"/>
    </source>
</evidence>
<dbReference type="Pfam" id="PF10536">
    <property type="entry name" value="PMD"/>
    <property type="match status" value="1"/>
</dbReference>
<reference evidence="5 6" key="1">
    <citation type="submission" date="2020-04" db="EMBL/GenBank/DDBJ databases">
        <title>Plant Genome Project.</title>
        <authorList>
            <person name="Zhang R.-G."/>
        </authorList>
    </citation>
    <scope>NUCLEOTIDE SEQUENCE [LARGE SCALE GENOMIC DNA]</scope>
    <source>
        <strain evidence="5">YNK0</strain>
        <tissue evidence="5">Leaf</tissue>
    </source>
</reference>
<sequence>MVLCFGLPVVGSQIVLEGNNESIRELCDHYQVKGGHIYKATLEKMLKVDDSGEGFQRTFMLYILCTLFVPHAKQYVSEKYLHTLVDMKIVRKIAWGEFAYSTLVEAICRVKDGKVANVGGFVLFLQHNDLTELLSKVLEQISDLQCIVGEHEAWRVEVEKELARRELHNTQMSCVIEDLHQKIATQDTIIETLREQLSKKETSTENEFNKRYVHESIYVSKSPVKRDEAFVHRAAFKTLELGGLLDDMVIDTYMRILDNQQRESGPPHQKRTYYGSSHLHQFMRKCVMEHKFSSGVPVLRNSADFDIKESDRVFIPVNRSGVHWFLVEVDLLCRKVTILDSMIPRRTEQIALEIHTLLAGLEYVFEGKQSEGSPAIGGPLLLVMFFPFIHLTSTSRKKKTRHPGVLLGMGVWEQRCNGGKHRQHGERRGIASNYDSRVVLLAMENRDELLDIFISGIIWKQHLFILRGMQSTYENSRIHGLTVVASKAVDFIEEMQFMLHEITLGSAARRLMFEIHV</sequence>
<keyword evidence="2" id="KW-0645">Protease</keyword>
<accession>A0A835D6R3</accession>
<protein>
    <recommendedName>
        <fullName evidence="4">Ubiquitin-like protease family profile domain-containing protein</fullName>
    </recommendedName>
</protein>
<dbReference type="EMBL" id="JABCRI010000015">
    <property type="protein sequence ID" value="KAF8392838.1"/>
    <property type="molecule type" value="Genomic_DNA"/>
</dbReference>
<evidence type="ECO:0000259" key="4">
    <source>
        <dbReference type="PROSITE" id="PS50600"/>
    </source>
</evidence>
<organism evidence="5 6">
    <name type="scientific">Tetracentron sinense</name>
    <name type="common">Spur-leaf</name>
    <dbReference type="NCBI Taxonomy" id="13715"/>
    <lineage>
        <taxon>Eukaryota</taxon>
        <taxon>Viridiplantae</taxon>
        <taxon>Streptophyta</taxon>
        <taxon>Embryophyta</taxon>
        <taxon>Tracheophyta</taxon>
        <taxon>Spermatophyta</taxon>
        <taxon>Magnoliopsida</taxon>
        <taxon>Trochodendrales</taxon>
        <taxon>Trochodendraceae</taxon>
        <taxon>Tetracentron</taxon>
    </lineage>
</organism>
<feature type="domain" description="Ubiquitin-like protease family profile" evidence="4">
    <location>
        <begin position="229"/>
        <end position="517"/>
    </location>
</feature>
<evidence type="ECO:0000256" key="3">
    <source>
        <dbReference type="ARBA" id="ARBA00022801"/>
    </source>
</evidence>
<dbReference type="GO" id="GO:0006508">
    <property type="term" value="P:proteolysis"/>
    <property type="evidence" value="ECO:0007669"/>
    <property type="project" value="UniProtKB-KW"/>
</dbReference>
<keyword evidence="6" id="KW-1185">Reference proteome</keyword>
<comment type="similarity">
    <text evidence="1">Belongs to the peptidase C48 family.</text>
</comment>
<dbReference type="InterPro" id="IPR038765">
    <property type="entry name" value="Papain-like_cys_pep_sf"/>
</dbReference>
<dbReference type="AlphaFoldDB" id="A0A835D6R3"/>
<evidence type="ECO:0000256" key="2">
    <source>
        <dbReference type="ARBA" id="ARBA00022670"/>
    </source>
</evidence>
<dbReference type="InterPro" id="IPR003653">
    <property type="entry name" value="Peptidase_C48_C"/>
</dbReference>
<proteinExistence type="inferred from homology"/>
<dbReference type="SUPFAM" id="SSF54001">
    <property type="entry name" value="Cysteine proteinases"/>
    <property type="match status" value="1"/>
</dbReference>
<dbReference type="Pfam" id="PF02902">
    <property type="entry name" value="Peptidase_C48"/>
    <property type="match status" value="1"/>
</dbReference>
<evidence type="ECO:0000313" key="6">
    <source>
        <dbReference type="Proteomes" id="UP000655225"/>
    </source>
</evidence>
<gene>
    <name evidence="5" type="ORF">HHK36_021077</name>
</gene>
<evidence type="ECO:0000313" key="5">
    <source>
        <dbReference type="EMBL" id="KAF8392838.1"/>
    </source>
</evidence>
<dbReference type="InterPro" id="IPR019557">
    <property type="entry name" value="AminoTfrase-like_pln_mobile"/>
</dbReference>
<dbReference type="PANTHER" id="PTHR34835:SF34">
    <property type="entry name" value="OS08G0555500 PROTEIN"/>
    <property type="match status" value="1"/>
</dbReference>
<dbReference type="PROSITE" id="PS50600">
    <property type="entry name" value="ULP_PROTEASE"/>
    <property type="match status" value="1"/>
</dbReference>
<dbReference type="PANTHER" id="PTHR34835">
    <property type="entry name" value="OS07G0283600 PROTEIN-RELATED"/>
    <property type="match status" value="1"/>
</dbReference>
<comment type="caution">
    <text evidence="5">The sequence shown here is derived from an EMBL/GenBank/DDBJ whole genome shotgun (WGS) entry which is preliminary data.</text>
</comment>
<dbReference type="Proteomes" id="UP000655225">
    <property type="component" value="Unassembled WGS sequence"/>
</dbReference>